<keyword evidence="3" id="KW-0012">Acyltransferase</keyword>
<dbReference type="PROSITE" id="PS51186">
    <property type="entry name" value="GNAT"/>
    <property type="match status" value="1"/>
</dbReference>
<dbReference type="CDD" id="cd04301">
    <property type="entry name" value="NAT_SF"/>
    <property type="match status" value="1"/>
</dbReference>
<dbReference type="InterPro" id="IPR000182">
    <property type="entry name" value="GNAT_dom"/>
</dbReference>
<evidence type="ECO:0000256" key="3">
    <source>
        <dbReference type="ARBA" id="ARBA00023315"/>
    </source>
</evidence>
<evidence type="ECO:0000256" key="1">
    <source>
        <dbReference type="ARBA" id="ARBA00008694"/>
    </source>
</evidence>
<dbReference type="RefSeq" id="WP_148076180.1">
    <property type="nucleotide sequence ID" value="NZ_CP042913.1"/>
</dbReference>
<dbReference type="AlphaFoldDB" id="A0A5B9QVS2"/>
<dbReference type="PANTHER" id="PTHR10545">
    <property type="entry name" value="DIAMINE N-ACETYLTRANSFERASE"/>
    <property type="match status" value="1"/>
</dbReference>
<dbReference type="KEGG" id="bgok:Pr1d_53710"/>
<dbReference type="EMBL" id="CP042913">
    <property type="protein sequence ID" value="QEG38023.1"/>
    <property type="molecule type" value="Genomic_DNA"/>
</dbReference>
<evidence type="ECO:0000259" key="4">
    <source>
        <dbReference type="PROSITE" id="PS51186"/>
    </source>
</evidence>
<protein>
    <submittedName>
        <fullName evidence="5">Acetyltransferase (GNAT) family protein</fullName>
    </submittedName>
</protein>
<keyword evidence="2 5" id="KW-0808">Transferase</keyword>
<accession>A0A5B9QVS2</accession>
<feature type="domain" description="N-acetyltransferase" evidence="4">
    <location>
        <begin position="6"/>
        <end position="159"/>
    </location>
</feature>
<dbReference type="PANTHER" id="PTHR10545:SF29">
    <property type="entry name" value="GH14572P-RELATED"/>
    <property type="match status" value="1"/>
</dbReference>
<dbReference type="FunFam" id="3.40.630.30:FF:000064">
    <property type="entry name" value="GNAT family acetyltransferase"/>
    <property type="match status" value="1"/>
</dbReference>
<name>A0A5B9QVS2_9BACT</name>
<keyword evidence="6" id="KW-1185">Reference proteome</keyword>
<reference evidence="5 6" key="1">
    <citation type="submission" date="2019-08" db="EMBL/GenBank/DDBJ databases">
        <title>Deep-cultivation of Planctomycetes and their phenomic and genomic characterization uncovers novel biology.</title>
        <authorList>
            <person name="Wiegand S."/>
            <person name="Jogler M."/>
            <person name="Boedeker C."/>
            <person name="Pinto D."/>
            <person name="Vollmers J."/>
            <person name="Rivas-Marin E."/>
            <person name="Kohn T."/>
            <person name="Peeters S.H."/>
            <person name="Heuer A."/>
            <person name="Rast P."/>
            <person name="Oberbeckmann S."/>
            <person name="Bunk B."/>
            <person name="Jeske O."/>
            <person name="Meyerdierks A."/>
            <person name="Storesund J.E."/>
            <person name="Kallscheuer N."/>
            <person name="Luecker S."/>
            <person name="Lage O.M."/>
            <person name="Pohl T."/>
            <person name="Merkel B.J."/>
            <person name="Hornburger P."/>
            <person name="Mueller R.-W."/>
            <person name="Bruemmer F."/>
            <person name="Labrenz M."/>
            <person name="Spormann A.M."/>
            <person name="Op den Camp H."/>
            <person name="Overmann J."/>
            <person name="Amann R."/>
            <person name="Jetten M.S.M."/>
            <person name="Mascher T."/>
            <person name="Medema M.H."/>
            <person name="Devos D.P."/>
            <person name="Kaster A.-K."/>
            <person name="Ovreas L."/>
            <person name="Rohde M."/>
            <person name="Galperin M.Y."/>
            <person name="Jogler C."/>
        </authorList>
    </citation>
    <scope>NUCLEOTIDE SEQUENCE [LARGE SCALE GENOMIC DNA]</scope>
    <source>
        <strain evidence="5 6">Pr1d</strain>
    </source>
</reference>
<gene>
    <name evidence="5" type="ORF">Pr1d_53710</name>
</gene>
<dbReference type="GO" id="GO:0008080">
    <property type="term" value="F:N-acetyltransferase activity"/>
    <property type="evidence" value="ECO:0007669"/>
    <property type="project" value="TreeGrafter"/>
</dbReference>
<proteinExistence type="inferred from homology"/>
<dbReference type="Gene3D" id="3.40.630.30">
    <property type="match status" value="1"/>
</dbReference>
<evidence type="ECO:0000313" key="5">
    <source>
        <dbReference type="EMBL" id="QEG38023.1"/>
    </source>
</evidence>
<dbReference type="SUPFAM" id="SSF55729">
    <property type="entry name" value="Acyl-CoA N-acyltransferases (Nat)"/>
    <property type="match status" value="1"/>
</dbReference>
<evidence type="ECO:0000313" key="6">
    <source>
        <dbReference type="Proteomes" id="UP000323917"/>
    </source>
</evidence>
<dbReference type="Proteomes" id="UP000323917">
    <property type="component" value="Chromosome"/>
</dbReference>
<dbReference type="InterPro" id="IPR051016">
    <property type="entry name" value="Diverse_Substrate_AcTransf"/>
</dbReference>
<comment type="similarity">
    <text evidence="1">Belongs to the acetyltransferase family.</text>
</comment>
<sequence length="168" mass="18789">MPTPNLHIRPGTPDDAELLFSLISELAEYEKLSHEVVATPASLQKSLFAPDAATKFMIAEWDDQPVGFALYFTTYSTFLAKEGIYLEDVYVQPSYRGRGIGKQLLAEVARITVQREGGRLEWSVLDWNAPAIEFYDSLGAKPQGEWIRYRIVDEELAALAASHEHADG</sequence>
<dbReference type="Pfam" id="PF00583">
    <property type="entry name" value="Acetyltransf_1"/>
    <property type="match status" value="1"/>
</dbReference>
<dbReference type="OrthoDB" id="9792929at2"/>
<evidence type="ECO:0000256" key="2">
    <source>
        <dbReference type="ARBA" id="ARBA00022679"/>
    </source>
</evidence>
<organism evidence="5 6">
    <name type="scientific">Bythopirellula goksoeyrii</name>
    <dbReference type="NCBI Taxonomy" id="1400387"/>
    <lineage>
        <taxon>Bacteria</taxon>
        <taxon>Pseudomonadati</taxon>
        <taxon>Planctomycetota</taxon>
        <taxon>Planctomycetia</taxon>
        <taxon>Pirellulales</taxon>
        <taxon>Lacipirellulaceae</taxon>
        <taxon>Bythopirellula</taxon>
    </lineage>
</organism>
<dbReference type="InterPro" id="IPR016181">
    <property type="entry name" value="Acyl_CoA_acyltransferase"/>
</dbReference>